<dbReference type="Gene3D" id="1.10.1020.10">
    <property type="entry name" value="Adenine-specific Methyltransferase, Domain 2"/>
    <property type="match status" value="1"/>
</dbReference>
<accession>A0A9D1M5T5</accession>
<dbReference type="PANTHER" id="PTHR30481:SF4">
    <property type="entry name" value="SITE-SPECIFIC DNA-METHYLTRANSFERASE (ADENINE-SPECIFIC)"/>
    <property type="match status" value="1"/>
</dbReference>
<dbReference type="GO" id="GO:0032259">
    <property type="term" value="P:methylation"/>
    <property type="evidence" value="ECO:0007669"/>
    <property type="project" value="UniProtKB-KW"/>
</dbReference>
<dbReference type="GO" id="GO:0009007">
    <property type="term" value="F:site-specific DNA-methyltransferase (adenine-specific) activity"/>
    <property type="evidence" value="ECO:0007669"/>
    <property type="project" value="UniProtKB-EC"/>
</dbReference>
<dbReference type="Gene3D" id="3.40.50.150">
    <property type="entry name" value="Vaccinia Virus protein VP39"/>
    <property type="match status" value="1"/>
</dbReference>
<dbReference type="InterPro" id="IPR029063">
    <property type="entry name" value="SAM-dependent_MTases_sf"/>
</dbReference>
<reference evidence="7" key="2">
    <citation type="journal article" date="2021" name="PeerJ">
        <title>Extensive microbial diversity within the chicken gut microbiome revealed by metagenomics and culture.</title>
        <authorList>
            <person name="Gilroy R."/>
            <person name="Ravi A."/>
            <person name="Getino M."/>
            <person name="Pursley I."/>
            <person name="Horton D.L."/>
            <person name="Alikhan N.F."/>
            <person name="Baker D."/>
            <person name="Gharbi K."/>
            <person name="Hall N."/>
            <person name="Watson M."/>
            <person name="Adriaenssens E.M."/>
            <person name="Foster-Nyarko E."/>
            <person name="Jarju S."/>
            <person name="Secka A."/>
            <person name="Antonio M."/>
            <person name="Oren A."/>
            <person name="Chaudhuri R.R."/>
            <person name="La Ragione R."/>
            <person name="Hildebrand F."/>
            <person name="Pallen M.J."/>
        </authorList>
    </citation>
    <scope>NUCLEOTIDE SEQUENCE</scope>
    <source>
        <strain evidence="7">ChiW3-316</strain>
    </source>
</reference>
<dbReference type="GO" id="GO:0006298">
    <property type="term" value="P:mismatch repair"/>
    <property type="evidence" value="ECO:0007669"/>
    <property type="project" value="TreeGrafter"/>
</dbReference>
<keyword evidence="4" id="KW-0808">Transferase</keyword>
<dbReference type="PANTHER" id="PTHR30481">
    <property type="entry name" value="DNA ADENINE METHYLASE"/>
    <property type="match status" value="1"/>
</dbReference>
<dbReference type="AlphaFoldDB" id="A0A9D1M5T5"/>
<evidence type="ECO:0000256" key="6">
    <source>
        <dbReference type="ARBA" id="ARBA00047942"/>
    </source>
</evidence>
<name>A0A9D1M5T5_9PROT</name>
<dbReference type="GO" id="GO:0009307">
    <property type="term" value="P:DNA restriction-modification system"/>
    <property type="evidence" value="ECO:0007669"/>
    <property type="project" value="InterPro"/>
</dbReference>
<sequence>MGMGGVFFRRTKKPKCEAINDINSEIVNMFRMVERFPDYLADMLKFKICSRAEFKRMLATPPLLLTELERAVRYLYIQKNAFGGKVHGQAFGVDVGRSGRLISEKLIPQIQELHQRLAGVYIECLPYQEFITRYDRPDTLFYLDPPYWGSESFYGKDFFSRADFDELANLLKEIKGKFIMSINDVPEIRRIFRAFYIMEVQTRYTIATKETGQSKQAKELLIGNIDFDTL</sequence>
<evidence type="ECO:0000256" key="2">
    <source>
        <dbReference type="ARBA" id="ARBA00011900"/>
    </source>
</evidence>
<evidence type="ECO:0000256" key="3">
    <source>
        <dbReference type="ARBA" id="ARBA00022603"/>
    </source>
</evidence>
<dbReference type="EMBL" id="DVNC01000058">
    <property type="protein sequence ID" value="HIU54092.1"/>
    <property type="molecule type" value="Genomic_DNA"/>
</dbReference>
<dbReference type="EC" id="2.1.1.72" evidence="2"/>
<keyword evidence="5" id="KW-0949">S-adenosyl-L-methionine</keyword>
<dbReference type="GO" id="GO:0043565">
    <property type="term" value="F:sequence-specific DNA binding"/>
    <property type="evidence" value="ECO:0007669"/>
    <property type="project" value="TreeGrafter"/>
</dbReference>
<dbReference type="SUPFAM" id="SSF53335">
    <property type="entry name" value="S-adenosyl-L-methionine-dependent methyltransferases"/>
    <property type="match status" value="1"/>
</dbReference>
<dbReference type="Pfam" id="PF02086">
    <property type="entry name" value="MethyltransfD12"/>
    <property type="match status" value="1"/>
</dbReference>
<evidence type="ECO:0000256" key="5">
    <source>
        <dbReference type="ARBA" id="ARBA00022691"/>
    </source>
</evidence>
<proteinExistence type="inferred from homology"/>
<comment type="caution">
    <text evidence="7">The sequence shown here is derived from an EMBL/GenBank/DDBJ whole genome shotgun (WGS) entry which is preliminary data.</text>
</comment>
<dbReference type="InterPro" id="IPR012327">
    <property type="entry name" value="MeTrfase_D12"/>
</dbReference>
<evidence type="ECO:0000313" key="7">
    <source>
        <dbReference type="EMBL" id="HIU54092.1"/>
    </source>
</evidence>
<comment type="similarity">
    <text evidence="1">Belongs to the N(4)/N(6)-methyltransferase family.</text>
</comment>
<dbReference type="InterPro" id="IPR023095">
    <property type="entry name" value="Ade_MeTrfase_dom_2"/>
</dbReference>
<dbReference type="GO" id="GO:1904047">
    <property type="term" value="F:S-adenosyl-L-methionine binding"/>
    <property type="evidence" value="ECO:0007669"/>
    <property type="project" value="TreeGrafter"/>
</dbReference>
<evidence type="ECO:0000256" key="1">
    <source>
        <dbReference type="ARBA" id="ARBA00006594"/>
    </source>
</evidence>
<reference evidence="7" key="1">
    <citation type="submission" date="2020-10" db="EMBL/GenBank/DDBJ databases">
        <authorList>
            <person name="Gilroy R."/>
        </authorList>
    </citation>
    <scope>NUCLEOTIDE SEQUENCE</scope>
    <source>
        <strain evidence="7">ChiW3-316</strain>
    </source>
</reference>
<gene>
    <name evidence="7" type="ORF">IAD20_08450</name>
</gene>
<comment type="catalytic activity">
    <reaction evidence="6">
        <text>a 2'-deoxyadenosine in DNA + S-adenosyl-L-methionine = an N(6)-methyl-2'-deoxyadenosine in DNA + S-adenosyl-L-homocysteine + H(+)</text>
        <dbReference type="Rhea" id="RHEA:15197"/>
        <dbReference type="Rhea" id="RHEA-COMP:12418"/>
        <dbReference type="Rhea" id="RHEA-COMP:12419"/>
        <dbReference type="ChEBI" id="CHEBI:15378"/>
        <dbReference type="ChEBI" id="CHEBI:57856"/>
        <dbReference type="ChEBI" id="CHEBI:59789"/>
        <dbReference type="ChEBI" id="CHEBI:90615"/>
        <dbReference type="ChEBI" id="CHEBI:90616"/>
        <dbReference type="EC" id="2.1.1.72"/>
    </reaction>
</comment>
<evidence type="ECO:0000256" key="4">
    <source>
        <dbReference type="ARBA" id="ARBA00022679"/>
    </source>
</evidence>
<dbReference type="Proteomes" id="UP000824107">
    <property type="component" value="Unassembled WGS sequence"/>
</dbReference>
<evidence type="ECO:0000313" key="8">
    <source>
        <dbReference type="Proteomes" id="UP000824107"/>
    </source>
</evidence>
<organism evidence="7 8">
    <name type="scientific">Candidatus Scatocola faecipullorum</name>
    <dbReference type="NCBI Taxonomy" id="2840917"/>
    <lineage>
        <taxon>Bacteria</taxon>
        <taxon>Pseudomonadati</taxon>
        <taxon>Pseudomonadota</taxon>
        <taxon>Alphaproteobacteria</taxon>
        <taxon>Rhodospirillales</taxon>
        <taxon>Rhodospirillaceae</taxon>
        <taxon>Rhodospirillaceae incertae sedis</taxon>
        <taxon>Candidatus Scatocola</taxon>
    </lineage>
</organism>
<protein>
    <recommendedName>
        <fullName evidence="2">site-specific DNA-methyltransferase (adenine-specific)</fullName>
        <ecNumber evidence="2">2.1.1.72</ecNumber>
    </recommendedName>
</protein>
<keyword evidence="3 7" id="KW-0489">Methyltransferase</keyword>